<gene>
    <name evidence="1" type="ORF">LIER_10429</name>
</gene>
<sequence length="82" mass="9201">MQASNSAHQFKKKPSLSYATTRMSESMRLLVLERRWPSLFPSLKSSPSNKPNRVLGVVLSPTRELSSQIYHVAQPFAAISIN</sequence>
<dbReference type="AlphaFoldDB" id="A0AAV3PKJ2"/>
<evidence type="ECO:0000313" key="1">
    <source>
        <dbReference type="EMBL" id="GAA0151785.1"/>
    </source>
</evidence>
<name>A0AAV3PKJ2_LITER</name>
<keyword evidence="2" id="KW-1185">Reference proteome</keyword>
<dbReference type="EMBL" id="BAABME010001852">
    <property type="protein sequence ID" value="GAA0151785.1"/>
    <property type="molecule type" value="Genomic_DNA"/>
</dbReference>
<evidence type="ECO:0000313" key="2">
    <source>
        <dbReference type="Proteomes" id="UP001454036"/>
    </source>
</evidence>
<comment type="caution">
    <text evidence="1">The sequence shown here is derived from an EMBL/GenBank/DDBJ whole genome shotgun (WGS) entry which is preliminary data.</text>
</comment>
<dbReference type="Proteomes" id="UP001454036">
    <property type="component" value="Unassembled WGS sequence"/>
</dbReference>
<protein>
    <submittedName>
        <fullName evidence="1">Uncharacterized protein</fullName>
    </submittedName>
</protein>
<reference evidence="1 2" key="1">
    <citation type="submission" date="2024-01" db="EMBL/GenBank/DDBJ databases">
        <title>The complete chloroplast genome sequence of Lithospermum erythrorhizon: insights into the phylogenetic relationship among Boraginaceae species and the maternal lineages of purple gromwells.</title>
        <authorList>
            <person name="Okada T."/>
            <person name="Watanabe K."/>
        </authorList>
    </citation>
    <scope>NUCLEOTIDE SEQUENCE [LARGE SCALE GENOMIC DNA]</scope>
</reference>
<proteinExistence type="predicted"/>
<organism evidence="1 2">
    <name type="scientific">Lithospermum erythrorhizon</name>
    <name type="common">Purple gromwell</name>
    <name type="synonym">Lithospermum officinale var. erythrorhizon</name>
    <dbReference type="NCBI Taxonomy" id="34254"/>
    <lineage>
        <taxon>Eukaryota</taxon>
        <taxon>Viridiplantae</taxon>
        <taxon>Streptophyta</taxon>
        <taxon>Embryophyta</taxon>
        <taxon>Tracheophyta</taxon>
        <taxon>Spermatophyta</taxon>
        <taxon>Magnoliopsida</taxon>
        <taxon>eudicotyledons</taxon>
        <taxon>Gunneridae</taxon>
        <taxon>Pentapetalae</taxon>
        <taxon>asterids</taxon>
        <taxon>lamiids</taxon>
        <taxon>Boraginales</taxon>
        <taxon>Boraginaceae</taxon>
        <taxon>Boraginoideae</taxon>
        <taxon>Lithospermeae</taxon>
        <taxon>Lithospermum</taxon>
    </lineage>
</organism>
<accession>A0AAV3PKJ2</accession>